<sequence length="450" mass="49521">MAETIAGMHLALGPILSGCYSIVKGINQLRQSYNFMPLTLMSIVLTCNTTSSTLSQVDFTLTEYSGIAKDQFYEQFDGLKIACTIILSLLEKHVSDLLDTAASEMPLKAQKTSRKDKLKALYNEYEMERLFAQLKDHNALLNTMLNQLLSHNQNRMIDMMTNQEKTLESMLEAQASLRRFLQHGPVDKETDTASILSSTTSGTALTAFDFDSIIKSTAVYKHCMNRRGVETNLLESLERSTIQYNPLQATNGAVTEGEEISSSMQSQHKTRTETEVISRKDHVPPASRSSSPTQVFASHTRPSNNEAPAKASAVPSDSSDSNTTSSTNASDHVKKVVDAQSPPCEIIYTPSSKHEPEACLHRSLEAQRHATPHTDPTLLDDLFSGNRVISTSHEDLGQTTEDSTFETKEEVISVAVSCNYLLAAATRTEILIWNISTGDELAKINAGFNA</sequence>
<feature type="compositionally biased region" description="Polar residues" evidence="2">
    <location>
        <begin position="287"/>
        <end position="306"/>
    </location>
</feature>
<dbReference type="RefSeq" id="XP_040881506.1">
    <property type="nucleotide sequence ID" value="XM_041027759.1"/>
</dbReference>
<evidence type="ECO:0000313" key="3">
    <source>
        <dbReference type="EMBL" id="KEQ64483.1"/>
    </source>
</evidence>
<organism evidence="3 4">
    <name type="scientific">Aureobasidium melanogenum (strain CBS 110374)</name>
    <name type="common">Aureobasidium pullulans var. melanogenum</name>
    <dbReference type="NCBI Taxonomy" id="1043003"/>
    <lineage>
        <taxon>Eukaryota</taxon>
        <taxon>Fungi</taxon>
        <taxon>Dikarya</taxon>
        <taxon>Ascomycota</taxon>
        <taxon>Pezizomycotina</taxon>
        <taxon>Dothideomycetes</taxon>
        <taxon>Dothideomycetidae</taxon>
        <taxon>Dothideales</taxon>
        <taxon>Saccotheciaceae</taxon>
        <taxon>Aureobasidium</taxon>
    </lineage>
</organism>
<feature type="region of interest" description="Disordered" evidence="2">
    <location>
        <begin position="248"/>
        <end position="337"/>
    </location>
</feature>
<dbReference type="HOGENOM" id="CLU_608299_0_0_1"/>
<evidence type="ECO:0000313" key="4">
    <source>
        <dbReference type="Proteomes" id="UP000030672"/>
    </source>
</evidence>
<dbReference type="Proteomes" id="UP000030672">
    <property type="component" value="Unassembled WGS sequence"/>
</dbReference>
<evidence type="ECO:0000256" key="1">
    <source>
        <dbReference type="SAM" id="Coils"/>
    </source>
</evidence>
<name>A0A074VVJ2_AURM1</name>
<accession>A0A074VVJ2</accession>
<dbReference type="GeneID" id="63921132"/>
<proteinExistence type="predicted"/>
<dbReference type="AlphaFoldDB" id="A0A074VVJ2"/>
<feature type="compositionally biased region" description="Basic and acidic residues" evidence="2">
    <location>
        <begin position="270"/>
        <end position="283"/>
    </location>
</feature>
<gene>
    <name evidence="3" type="ORF">M437DRAFT_82506</name>
</gene>
<feature type="coiled-coil region" evidence="1">
    <location>
        <begin position="108"/>
        <end position="147"/>
    </location>
</feature>
<dbReference type="STRING" id="1043003.A0A074VVJ2"/>
<feature type="compositionally biased region" description="Low complexity" evidence="2">
    <location>
        <begin position="316"/>
        <end position="330"/>
    </location>
</feature>
<evidence type="ECO:0000256" key="2">
    <source>
        <dbReference type="SAM" id="MobiDB-lite"/>
    </source>
</evidence>
<reference evidence="3 4" key="1">
    <citation type="journal article" date="2014" name="BMC Genomics">
        <title>Genome sequencing of four Aureobasidium pullulans varieties: biotechnological potential, stress tolerance, and description of new species.</title>
        <authorList>
            <person name="Gostin Ar C."/>
            <person name="Ohm R.A."/>
            <person name="Kogej T."/>
            <person name="Sonjak S."/>
            <person name="Turk M."/>
            <person name="Zajc J."/>
            <person name="Zalar P."/>
            <person name="Grube M."/>
            <person name="Sun H."/>
            <person name="Han J."/>
            <person name="Sharma A."/>
            <person name="Chiniquy J."/>
            <person name="Ngan C.Y."/>
            <person name="Lipzen A."/>
            <person name="Barry K."/>
            <person name="Grigoriev I.V."/>
            <person name="Gunde-Cimerman N."/>
        </authorList>
    </citation>
    <scope>NUCLEOTIDE SEQUENCE [LARGE SCALE GENOMIC DNA]</scope>
    <source>
        <strain evidence="3 4">CBS 110374</strain>
    </source>
</reference>
<keyword evidence="4" id="KW-1185">Reference proteome</keyword>
<dbReference type="EMBL" id="KL584828">
    <property type="protein sequence ID" value="KEQ64483.1"/>
    <property type="molecule type" value="Genomic_DNA"/>
</dbReference>
<protein>
    <submittedName>
        <fullName evidence="3">Uncharacterized protein</fullName>
    </submittedName>
</protein>
<keyword evidence="1" id="KW-0175">Coiled coil</keyword>